<dbReference type="EMBL" id="OX451741">
    <property type="protein sequence ID" value="CAI8618012.1"/>
    <property type="molecule type" value="Genomic_DNA"/>
</dbReference>
<dbReference type="GO" id="GO:0043138">
    <property type="term" value="F:3'-5' DNA helicase activity"/>
    <property type="evidence" value="ECO:0007669"/>
    <property type="project" value="TreeGrafter"/>
</dbReference>
<dbReference type="GO" id="GO:0005694">
    <property type="term" value="C:chromosome"/>
    <property type="evidence" value="ECO:0007669"/>
    <property type="project" value="TreeGrafter"/>
</dbReference>
<dbReference type="GO" id="GO:0005737">
    <property type="term" value="C:cytoplasm"/>
    <property type="evidence" value="ECO:0007669"/>
    <property type="project" value="TreeGrafter"/>
</dbReference>
<protein>
    <submittedName>
        <fullName evidence="2">Uncharacterized protein</fullName>
    </submittedName>
</protein>
<dbReference type="PANTHER" id="PTHR13710:SF108">
    <property type="entry name" value="ATP-DEPENDENT DNA HELICASE Q4"/>
    <property type="match status" value="1"/>
</dbReference>
<gene>
    <name evidence="2" type="ORF">VFH_VI103120</name>
</gene>
<organism evidence="2 3">
    <name type="scientific">Vicia faba</name>
    <name type="common">Broad bean</name>
    <name type="synonym">Faba vulgaris</name>
    <dbReference type="NCBI Taxonomy" id="3906"/>
    <lineage>
        <taxon>Eukaryota</taxon>
        <taxon>Viridiplantae</taxon>
        <taxon>Streptophyta</taxon>
        <taxon>Embryophyta</taxon>
        <taxon>Tracheophyta</taxon>
        <taxon>Spermatophyta</taxon>
        <taxon>Magnoliopsida</taxon>
        <taxon>eudicotyledons</taxon>
        <taxon>Gunneridae</taxon>
        <taxon>Pentapetalae</taxon>
        <taxon>rosids</taxon>
        <taxon>fabids</taxon>
        <taxon>Fabales</taxon>
        <taxon>Fabaceae</taxon>
        <taxon>Papilionoideae</taxon>
        <taxon>50 kb inversion clade</taxon>
        <taxon>NPAAA clade</taxon>
        <taxon>Hologalegina</taxon>
        <taxon>IRL clade</taxon>
        <taxon>Fabeae</taxon>
        <taxon>Vicia</taxon>
    </lineage>
</organism>
<dbReference type="Proteomes" id="UP001157006">
    <property type="component" value="Chromosome 6"/>
</dbReference>
<evidence type="ECO:0000256" key="1">
    <source>
        <dbReference type="ARBA" id="ARBA00005446"/>
    </source>
</evidence>
<dbReference type="GO" id="GO:0000724">
    <property type="term" value="P:double-strand break repair via homologous recombination"/>
    <property type="evidence" value="ECO:0007669"/>
    <property type="project" value="TreeGrafter"/>
</dbReference>
<dbReference type="InterPro" id="IPR027417">
    <property type="entry name" value="P-loop_NTPase"/>
</dbReference>
<proteinExistence type="inferred from homology"/>
<name>A0AAV1B9B6_VICFA</name>
<dbReference type="GO" id="GO:0009378">
    <property type="term" value="F:four-way junction helicase activity"/>
    <property type="evidence" value="ECO:0007669"/>
    <property type="project" value="TreeGrafter"/>
</dbReference>
<dbReference type="GO" id="GO:0005634">
    <property type="term" value="C:nucleus"/>
    <property type="evidence" value="ECO:0007669"/>
    <property type="project" value="TreeGrafter"/>
</dbReference>
<evidence type="ECO:0000313" key="3">
    <source>
        <dbReference type="Proteomes" id="UP001157006"/>
    </source>
</evidence>
<dbReference type="PANTHER" id="PTHR13710">
    <property type="entry name" value="DNA HELICASE RECQ FAMILY MEMBER"/>
    <property type="match status" value="1"/>
</dbReference>
<keyword evidence="3" id="KW-1185">Reference proteome</keyword>
<comment type="similarity">
    <text evidence="1">Belongs to the helicase family. RecQ subfamily.</text>
</comment>
<evidence type="ECO:0000313" key="2">
    <source>
        <dbReference type="EMBL" id="CAI8618012.1"/>
    </source>
</evidence>
<dbReference type="Gene3D" id="3.40.50.300">
    <property type="entry name" value="P-loop containing nucleotide triphosphate hydrolases"/>
    <property type="match status" value="1"/>
</dbReference>
<dbReference type="AlphaFoldDB" id="A0AAV1B9B6"/>
<reference evidence="2 3" key="1">
    <citation type="submission" date="2023-01" db="EMBL/GenBank/DDBJ databases">
        <authorList>
            <person name="Kreplak J."/>
        </authorList>
    </citation>
    <scope>NUCLEOTIDE SEQUENCE [LARGE SCALE GENOMIC DNA]</scope>
</reference>
<accession>A0AAV1B9B6</accession>
<sequence length="167" mass="19139">MDILIVKAQKIEEIGRAGRDGRLSYCHLFYDDEIYFKLRILMYSEGVDEYAVNKFLSEVFPADKSSCGKICSLIKESASRRFDMKEEVILTVLTRLELGDVQYLHLLPQTNVTCVLNFYKTPVVSLAQKVSAIAVILKRGRYTKIDFKVVMEAAKEELKKFIGKDIL</sequence>